<keyword evidence="3" id="KW-0029">Amino-acid transport</keyword>
<keyword evidence="3" id="KW-0813">Transport</keyword>
<evidence type="ECO:0000256" key="3">
    <source>
        <dbReference type="ARBA" id="ARBA00022970"/>
    </source>
</evidence>
<evidence type="ECO:0000313" key="6">
    <source>
        <dbReference type="EMBL" id="MBB4021139.1"/>
    </source>
</evidence>
<keyword evidence="7" id="KW-1185">Reference proteome</keyword>
<accession>A0A840CCW0</accession>
<feature type="chain" id="PRO_5032921469" evidence="4">
    <location>
        <begin position="27"/>
        <end position="391"/>
    </location>
</feature>
<comment type="similarity">
    <text evidence="1">Belongs to the leucine-binding protein family.</text>
</comment>
<dbReference type="Pfam" id="PF13458">
    <property type="entry name" value="Peripla_BP_6"/>
    <property type="match status" value="1"/>
</dbReference>
<dbReference type="PANTHER" id="PTHR30483">
    <property type="entry name" value="LEUCINE-SPECIFIC-BINDING PROTEIN"/>
    <property type="match status" value="1"/>
</dbReference>
<dbReference type="GO" id="GO:0006865">
    <property type="term" value="P:amino acid transport"/>
    <property type="evidence" value="ECO:0007669"/>
    <property type="project" value="UniProtKB-KW"/>
</dbReference>
<keyword evidence="2 4" id="KW-0732">Signal</keyword>
<evidence type="ECO:0000256" key="4">
    <source>
        <dbReference type="SAM" id="SignalP"/>
    </source>
</evidence>
<sequence length="391" mass="40130">MVVLFAQLRKPFARLIVFLAFTLALTACDPGAVGNGPSLNTRRAVPVALLVPGGSGQMGDALLAKSLENAARLAMADLDGVQIDLRVYDTAGDAALAAEVAATAVNDGAKIILGPVFAQSANAVGVAVAGRGINVLSFSNNTEIAGGNVFVLGPTFQNTANRLVRYSVRAGKPDMMIVRDQQIAGELGAAAIRSAAAANGANVVNESSYEFSQNGVVQAVPLIANAAKTSGAQAIFFTANTDAALPLLVQLLPENGVDSASFQFIGLTRWDIPPSFQALPGAQGGWFALPDPALSAQFRSRYQAAYGEAPHHIAGLAYDGIAAIGALVRKGGADALSVRSLTQGSGFIGVNGVFRLLPDGTNERGLAVAEIRNNQVVVIDPAPRSFGGPGL</sequence>
<dbReference type="PANTHER" id="PTHR30483:SF6">
    <property type="entry name" value="PERIPLASMIC BINDING PROTEIN OF ABC TRANSPORTER FOR NATURAL AMINO ACIDS"/>
    <property type="match status" value="1"/>
</dbReference>
<organism evidence="6 7">
    <name type="scientific">Actibacterium naphthalenivorans</name>
    <dbReference type="NCBI Taxonomy" id="1614693"/>
    <lineage>
        <taxon>Bacteria</taxon>
        <taxon>Pseudomonadati</taxon>
        <taxon>Pseudomonadota</taxon>
        <taxon>Alphaproteobacteria</taxon>
        <taxon>Rhodobacterales</taxon>
        <taxon>Roseobacteraceae</taxon>
        <taxon>Actibacterium</taxon>
    </lineage>
</organism>
<dbReference type="CDD" id="cd06339">
    <property type="entry name" value="PBP1_YraM_LppC_lipoprotein-like"/>
    <property type="match status" value="1"/>
</dbReference>
<feature type="domain" description="Leucine-binding protein" evidence="5">
    <location>
        <begin position="48"/>
        <end position="373"/>
    </location>
</feature>
<evidence type="ECO:0000256" key="2">
    <source>
        <dbReference type="ARBA" id="ARBA00022729"/>
    </source>
</evidence>
<reference evidence="6" key="1">
    <citation type="submission" date="2020-08" db="EMBL/GenBank/DDBJ databases">
        <title>Genomic Encyclopedia of Type Strains, Phase IV (KMG-IV): sequencing the most valuable type-strain genomes for metagenomic binning, comparative biology and taxonomic classification.</title>
        <authorList>
            <person name="Goeker M."/>
        </authorList>
    </citation>
    <scope>NUCLEOTIDE SEQUENCE [LARGE SCALE GENOMIC DNA]</scope>
    <source>
        <strain evidence="6">DSM 105040</strain>
    </source>
</reference>
<evidence type="ECO:0000313" key="7">
    <source>
        <dbReference type="Proteomes" id="UP000585681"/>
    </source>
</evidence>
<dbReference type="Gene3D" id="3.40.50.2300">
    <property type="match status" value="2"/>
</dbReference>
<dbReference type="Proteomes" id="UP000585681">
    <property type="component" value="Unassembled WGS sequence"/>
</dbReference>
<dbReference type="InterPro" id="IPR028082">
    <property type="entry name" value="Peripla_BP_I"/>
</dbReference>
<dbReference type="AlphaFoldDB" id="A0A840CCW0"/>
<comment type="caution">
    <text evidence="6">The sequence shown here is derived from an EMBL/GenBank/DDBJ whole genome shotgun (WGS) entry which is preliminary data.</text>
</comment>
<name>A0A840CCW0_9RHOB</name>
<proteinExistence type="inferred from homology"/>
<dbReference type="InterPro" id="IPR051010">
    <property type="entry name" value="BCAA_transport"/>
</dbReference>
<dbReference type="RefSeq" id="WP_054537895.1">
    <property type="nucleotide sequence ID" value="NZ_JACIEQ010000001.1"/>
</dbReference>
<feature type="signal peptide" evidence="4">
    <location>
        <begin position="1"/>
        <end position="26"/>
    </location>
</feature>
<dbReference type="SUPFAM" id="SSF53822">
    <property type="entry name" value="Periplasmic binding protein-like I"/>
    <property type="match status" value="1"/>
</dbReference>
<dbReference type="EMBL" id="JACIEQ010000001">
    <property type="protein sequence ID" value="MBB4021139.1"/>
    <property type="molecule type" value="Genomic_DNA"/>
</dbReference>
<evidence type="ECO:0000259" key="5">
    <source>
        <dbReference type="Pfam" id="PF13458"/>
    </source>
</evidence>
<protein>
    <submittedName>
        <fullName evidence="6">ABC-type branched-subunit amino acid transport system substrate-binding protein</fullName>
    </submittedName>
</protein>
<dbReference type="InterPro" id="IPR028081">
    <property type="entry name" value="Leu-bd"/>
</dbReference>
<gene>
    <name evidence="6" type="ORF">GGR17_000930</name>
</gene>
<evidence type="ECO:0000256" key="1">
    <source>
        <dbReference type="ARBA" id="ARBA00010062"/>
    </source>
</evidence>